<evidence type="ECO:0000256" key="3">
    <source>
        <dbReference type="ARBA" id="ARBA00022801"/>
    </source>
</evidence>
<keyword evidence="2 9" id="KW-0645">Protease</keyword>
<evidence type="ECO:0000256" key="1">
    <source>
        <dbReference type="ARBA" id="ARBA00007261"/>
    </source>
</evidence>
<dbReference type="InterPro" id="IPR007863">
    <property type="entry name" value="Peptidase_M16_C"/>
</dbReference>
<feature type="domain" description="Peptidase M16 C-terminal" evidence="8">
    <location>
        <begin position="660"/>
        <end position="834"/>
    </location>
</feature>
<keyword evidence="5" id="KW-0482">Metalloprotease</keyword>
<dbReference type="Pfam" id="PF05193">
    <property type="entry name" value="Peptidase_M16_C"/>
    <property type="match status" value="2"/>
</dbReference>
<feature type="region of interest" description="Disordered" evidence="6">
    <location>
        <begin position="907"/>
        <end position="927"/>
    </location>
</feature>
<gene>
    <name evidence="9" type="ORF">GCM10007103_12860</name>
</gene>
<dbReference type="EMBL" id="BMXB01000003">
    <property type="protein sequence ID" value="GHA32841.1"/>
    <property type="molecule type" value="Genomic_DNA"/>
</dbReference>
<evidence type="ECO:0000313" key="10">
    <source>
        <dbReference type="Proteomes" id="UP000610456"/>
    </source>
</evidence>
<keyword evidence="3" id="KW-0378">Hydrolase</keyword>
<dbReference type="Pfam" id="PF00675">
    <property type="entry name" value="Peptidase_M16"/>
    <property type="match status" value="1"/>
</dbReference>
<dbReference type="GO" id="GO:0006508">
    <property type="term" value="P:proteolysis"/>
    <property type="evidence" value="ECO:0007669"/>
    <property type="project" value="UniProtKB-KW"/>
</dbReference>
<dbReference type="Proteomes" id="UP000610456">
    <property type="component" value="Unassembled WGS sequence"/>
</dbReference>
<feature type="domain" description="Peptidase M16 C-terminal" evidence="8">
    <location>
        <begin position="171"/>
        <end position="224"/>
    </location>
</feature>
<dbReference type="InterPro" id="IPR050626">
    <property type="entry name" value="Peptidase_M16"/>
</dbReference>
<dbReference type="GO" id="GO:0046872">
    <property type="term" value="F:metal ion binding"/>
    <property type="evidence" value="ECO:0007669"/>
    <property type="project" value="InterPro"/>
</dbReference>
<accession>A0A918SC60</accession>
<evidence type="ECO:0000259" key="7">
    <source>
        <dbReference type="Pfam" id="PF00675"/>
    </source>
</evidence>
<sequence length="927" mass="108335">MDSAVRYGKLNNGFTYYIRKNEEPKKTVELRLIVGVGRIHEDEDQLEYPHLLEHVLAGKTRNFPNVKDFFSKVGGYSSAHTGTRLTSYEARIPSQDKQVVKNGIRVLRDWAQGLIWDQEFIDVQRAAVEGEMRVYDPYRQWINETTEREVLKNTGYKIYGDDKRLENLRNFNSEAFRRYYKDWYRPDMQSAIVVGDINVDSVEHEIKRQFSELETSENPKSGRKRITSHIINLDGSNQFSTVVDTLHQELNLRLIRLRPNFEGWQKNGEDYQKMLLQQLYTTVLDKKAEQLEQQYDPPFNNFTTRYGANQIPDYQLDGSLMSVKLETDDLLTLKKDFQRALIAWKQMHLSFNQSDVEKAKTALLEKYTDAKWMKSKSLSHRYTWHFSYGKAAPHPEVEAELVSDLLSGINLEDLHEFISENGTLDKNTVYIFFKGTDVNMPDYGIYEQWIKEIDTMKIKPLAEQQTITTLTDVVDIPLLNVMDEAEIIENEIGVSTVNLTNGIKVVLKPSKPRTGSLVNTIFLQAFRPNKIPVQNRQEYLVARVAPQILQHMGAGPFNKFELDRFKREKGIQLDFRTDKDNQMIYAASKSEDLPELFNLLYLYLEDPRKDERGFDAWKSDQKLKLEGKGFRGSDYFFMERIAASWYPQIPVLKREDLQEIDVEQVDQALNKWFSSIEDFTFIVTGDFNKDTLLPLLVNVLSAFPAKNEILPAALKHINFPVKRMEKNLELKNTDQVYISLFFPVKVPRDIKTLVELQLVSKALHHRIYSRLRNGSYSPIARGEWMDFKKGIFAFRIDFDSALGNEEKMISHAMEEFRKLREIGVEKEWLETTIANEVRTYESRFDNFGYINFWPDYLQSKLQEGEDPVPGILNYGTLMEHFTTMDDINAAVKKYMKEEHFQQFLGYPEGHHQENKPLERCNIQEEKR</sequence>
<feature type="domain" description="Peptidase M16 N-terminal" evidence="7">
    <location>
        <begin position="20"/>
        <end position="139"/>
    </location>
</feature>
<feature type="compositionally biased region" description="Basic and acidic residues" evidence="6">
    <location>
        <begin position="908"/>
        <end position="927"/>
    </location>
</feature>
<reference evidence="9" key="1">
    <citation type="journal article" date="2014" name="Int. J. Syst. Evol. Microbiol.">
        <title>Complete genome sequence of Corynebacterium casei LMG S-19264T (=DSM 44701T), isolated from a smear-ripened cheese.</title>
        <authorList>
            <consortium name="US DOE Joint Genome Institute (JGI-PGF)"/>
            <person name="Walter F."/>
            <person name="Albersmeier A."/>
            <person name="Kalinowski J."/>
            <person name="Ruckert C."/>
        </authorList>
    </citation>
    <scope>NUCLEOTIDE SEQUENCE</scope>
    <source>
        <strain evidence="9">KCTC 12719</strain>
    </source>
</reference>
<keyword evidence="4" id="KW-0862">Zinc</keyword>
<dbReference type="PANTHER" id="PTHR43690:SF17">
    <property type="entry name" value="PROTEIN YHJJ"/>
    <property type="match status" value="1"/>
</dbReference>
<organism evidence="9 10">
    <name type="scientific">Salinimicrobium marinum</name>
    <dbReference type="NCBI Taxonomy" id="680283"/>
    <lineage>
        <taxon>Bacteria</taxon>
        <taxon>Pseudomonadati</taxon>
        <taxon>Bacteroidota</taxon>
        <taxon>Flavobacteriia</taxon>
        <taxon>Flavobacteriales</taxon>
        <taxon>Flavobacteriaceae</taxon>
        <taxon>Salinimicrobium</taxon>
    </lineage>
</organism>
<reference evidence="9" key="2">
    <citation type="submission" date="2020-09" db="EMBL/GenBank/DDBJ databases">
        <authorList>
            <person name="Sun Q."/>
            <person name="Kim S."/>
        </authorList>
    </citation>
    <scope>NUCLEOTIDE SEQUENCE</scope>
    <source>
        <strain evidence="9">KCTC 12719</strain>
    </source>
</reference>
<dbReference type="GO" id="GO:0008237">
    <property type="term" value="F:metallopeptidase activity"/>
    <property type="evidence" value="ECO:0007669"/>
    <property type="project" value="UniProtKB-KW"/>
</dbReference>
<evidence type="ECO:0000256" key="6">
    <source>
        <dbReference type="SAM" id="MobiDB-lite"/>
    </source>
</evidence>
<protein>
    <submittedName>
        <fullName evidence="9">Zinc protease</fullName>
    </submittedName>
</protein>
<evidence type="ECO:0000313" key="9">
    <source>
        <dbReference type="EMBL" id="GHA32841.1"/>
    </source>
</evidence>
<evidence type="ECO:0000256" key="4">
    <source>
        <dbReference type="ARBA" id="ARBA00022833"/>
    </source>
</evidence>
<evidence type="ECO:0000256" key="2">
    <source>
        <dbReference type="ARBA" id="ARBA00022670"/>
    </source>
</evidence>
<proteinExistence type="inferred from homology"/>
<dbReference type="InterPro" id="IPR011249">
    <property type="entry name" value="Metalloenz_LuxS/M16"/>
</dbReference>
<evidence type="ECO:0000259" key="8">
    <source>
        <dbReference type="Pfam" id="PF05193"/>
    </source>
</evidence>
<dbReference type="InterPro" id="IPR011765">
    <property type="entry name" value="Pept_M16_N"/>
</dbReference>
<name>A0A918SC60_9FLAO</name>
<dbReference type="SUPFAM" id="SSF63411">
    <property type="entry name" value="LuxS/MPP-like metallohydrolase"/>
    <property type="match status" value="3"/>
</dbReference>
<dbReference type="Gene3D" id="3.30.830.10">
    <property type="entry name" value="Metalloenzyme, LuxS/M16 peptidase-like"/>
    <property type="match status" value="3"/>
</dbReference>
<dbReference type="PANTHER" id="PTHR43690">
    <property type="entry name" value="NARDILYSIN"/>
    <property type="match status" value="1"/>
</dbReference>
<keyword evidence="10" id="KW-1185">Reference proteome</keyword>
<comment type="caution">
    <text evidence="9">The sequence shown here is derived from an EMBL/GenBank/DDBJ whole genome shotgun (WGS) entry which is preliminary data.</text>
</comment>
<dbReference type="AlphaFoldDB" id="A0A918SC60"/>
<comment type="similarity">
    <text evidence="1">Belongs to the peptidase M16 family.</text>
</comment>
<evidence type="ECO:0000256" key="5">
    <source>
        <dbReference type="ARBA" id="ARBA00023049"/>
    </source>
</evidence>